<feature type="transmembrane region" description="Helical" evidence="2">
    <location>
        <begin position="53"/>
        <end position="72"/>
    </location>
</feature>
<dbReference type="Pfam" id="PF13937">
    <property type="entry name" value="DUF4212"/>
    <property type="match status" value="1"/>
</dbReference>
<evidence type="ECO:0000313" key="5">
    <source>
        <dbReference type="Proteomes" id="UP000430120"/>
    </source>
</evidence>
<name>A0A643F780_IDEDE</name>
<evidence type="ECO:0000313" key="4">
    <source>
        <dbReference type="EMBL" id="KAB0575664.1"/>
    </source>
</evidence>
<comment type="caution">
    <text evidence="4">The sequence shown here is derived from an EMBL/GenBank/DDBJ whole genome shotgun (WGS) entry which is preliminary data.</text>
</comment>
<evidence type="ECO:0000256" key="2">
    <source>
        <dbReference type="SAM" id="Phobius"/>
    </source>
</evidence>
<keyword evidence="2" id="KW-1133">Transmembrane helix</keyword>
<reference evidence="4 5" key="1">
    <citation type="submission" date="2019-09" db="EMBL/GenBank/DDBJ databases">
        <title>Draft genome sequences of 48 bacterial type strains from the CCUG.</title>
        <authorList>
            <person name="Tunovic T."/>
            <person name="Pineiro-Iglesias B."/>
            <person name="Unosson C."/>
            <person name="Inganas E."/>
            <person name="Ohlen M."/>
            <person name="Cardew S."/>
            <person name="Jensie-Markopoulos S."/>
            <person name="Salva-Serra F."/>
            <person name="Jaen-Luchoro D."/>
            <person name="Karlsson R."/>
            <person name="Svensson-Stadler L."/>
            <person name="Chun J."/>
            <person name="Moore E."/>
        </authorList>
    </citation>
    <scope>NUCLEOTIDE SEQUENCE [LARGE SCALE GENOMIC DNA]</scope>
    <source>
        <strain evidence="4 5">CCUG 30977</strain>
    </source>
</reference>
<dbReference type="InterPro" id="IPR019886">
    <property type="entry name" value="Na_symporter_ssu"/>
</dbReference>
<keyword evidence="2" id="KW-0812">Transmembrane</keyword>
<gene>
    <name evidence="4" type="ORF">F7Q92_18385</name>
</gene>
<proteinExistence type="predicted"/>
<dbReference type="AlphaFoldDB" id="A0A643F780"/>
<feature type="region of interest" description="Disordered" evidence="1">
    <location>
        <begin position="1"/>
        <end position="37"/>
    </location>
</feature>
<feature type="compositionally biased region" description="Low complexity" evidence="1">
    <location>
        <begin position="27"/>
        <end position="37"/>
    </location>
</feature>
<protein>
    <submittedName>
        <fullName evidence="4">DUF4212 domain-containing protein</fullName>
    </submittedName>
</protein>
<accession>A0A643F780</accession>
<keyword evidence="2" id="KW-0472">Membrane</keyword>
<dbReference type="OrthoDB" id="9797746at2"/>
<feature type="compositionally biased region" description="Low complexity" evidence="1">
    <location>
        <begin position="1"/>
        <end position="19"/>
    </location>
</feature>
<dbReference type="EMBL" id="VZPB01000062">
    <property type="protein sequence ID" value="KAB0575664.1"/>
    <property type="molecule type" value="Genomic_DNA"/>
</dbReference>
<evidence type="ECO:0000259" key="3">
    <source>
        <dbReference type="Pfam" id="PF13937"/>
    </source>
</evidence>
<sequence>MAAFRGRAASGQRQQQVAVTELRSHDAGTAAVPSPAAQAAARRRDHWQAVRRWTAVSLLIWLLGSFGVPFFARRLDFPFGGGPFSFWWGAQGAMLVDLALVVLYAWATHRMDLAHDLDEED</sequence>
<feature type="domain" description="Sodium symporter small subunit" evidence="3">
    <location>
        <begin position="44"/>
        <end position="117"/>
    </location>
</feature>
<evidence type="ECO:0000256" key="1">
    <source>
        <dbReference type="SAM" id="MobiDB-lite"/>
    </source>
</evidence>
<dbReference type="NCBIfam" id="TIGR03647">
    <property type="entry name" value="Na_symport_sm"/>
    <property type="match status" value="1"/>
</dbReference>
<feature type="transmembrane region" description="Helical" evidence="2">
    <location>
        <begin position="84"/>
        <end position="107"/>
    </location>
</feature>
<organism evidence="4 5">
    <name type="scientific">Ideonella dechloratans</name>
    <dbReference type="NCBI Taxonomy" id="36863"/>
    <lineage>
        <taxon>Bacteria</taxon>
        <taxon>Pseudomonadati</taxon>
        <taxon>Pseudomonadota</taxon>
        <taxon>Betaproteobacteria</taxon>
        <taxon>Burkholderiales</taxon>
        <taxon>Sphaerotilaceae</taxon>
        <taxon>Ideonella</taxon>
    </lineage>
</organism>
<dbReference type="Proteomes" id="UP000430120">
    <property type="component" value="Unassembled WGS sequence"/>
</dbReference>
<keyword evidence="5" id="KW-1185">Reference proteome</keyword>